<dbReference type="RefSeq" id="XP_043007991.1">
    <property type="nucleotide sequence ID" value="XM_043155522.1"/>
</dbReference>
<name>A0A9P7RYJ2_9AGAR</name>
<dbReference type="GeneID" id="66079626"/>
<dbReference type="KEGG" id="more:E1B28_010550"/>
<comment type="caution">
    <text evidence="2">The sequence shown here is derived from an EMBL/GenBank/DDBJ whole genome shotgun (WGS) entry which is preliminary data.</text>
</comment>
<evidence type="ECO:0000313" key="2">
    <source>
        <dbReference type="EMBL" id="KAG7091521.1"/>
    </source>
</evidence>
<keyword evidence="3" id="KW-1185">Reference proteome</keyword>
<feature type="compositionally biased region" description="Acidic residues" evidence="1">
    <location>
        <begin position="98"/>
        <end position="113"/>
    </location>
</feature>
<protein>
    <submittedName>
        <fullName evidence="2">Uncharacterized protein</fullName>
    </submittedName>
</protein>
<proteinExistence type="predicted"/>
<dbReference type="EMBL" id="CM032186">
    <property type="protein sequence ID" value="KAG7091521.1"/>
    <property type="molecule type" value="Genomic_DNA"/>
</dbReference>
<reference evidence="2" key="1">
    <citation type="journal article" date="2021" name="Genome Biol. Evol.">
        <title>The assembled and annotated genome of the fairy-ring fungus Marasmius oreades.</title>
        <authorList>
            <person name="Hiltunen M."/>
            <person name="Ament-Velasquez S.L."/>
            <person name="Johannesson H."/>
        </authorList>
    </citation>
    <scope>NUCLEOTIDE SEQUENCE</scope>
    <source>
        <strain evidence="2">03SP1</strain>
    </source>
</reference>
<evidence type="ECO:0000313" key="3">
    <source>
        <dbReference type="Proteomes" id="UP001049176"/>
    </source>
</evidence>
<sequence>MQDEQTYLAAKFKAYEANNPLLAHQILRHAERRGRAFEMHRDRLQKLQKFPGFIPTALTPGQAVQTVEERCQGSIVVGQDPELPTPVSGAHGQVDLGTESEEEEEKEESDDELLSSTLEAVLALTD</sequence>
<feature type="region of interest" description="Disordered" evidence="1">
    <location>
        <begin position="78"/>
        <end position="118"/>
    </location>
</feature>
<evidence type="ECO:0000256" key="1">
    <source>
        <dbReference type="SAM" id="MobiDB-lite"/>
    </source>
</evidence>
<organism evidence="2 3">
    <name type="scientific">Marasmius oreades</name>
    <name type="common">fairy-ring Marasmius</name>
    <dbReference type="NCBI Taxonomy" id="181124"/>
    <lineage>
        <taxon>Eukaryota</taxon>
        <taxon>Fungi</taxon>
        <taxon>Dikarya</taxon>
        <taxon>Basidiomycota</taxon>
        <taxon>Agaricomycotina</taxon>
        <taxon>Agaricomycetes</taxon>
        <taxon>Agaricomycetidae</taxon>
        <taxon>Agaricales</taxon>
        <taxon>Marasmiineae</taxon>
        <taxon>Marasmiaceae</taxon>
        <taxon>Marasmius</taxon>
    </lineage>
</organism>
<dbReference type="Proteomes" id="UP001049176">
    <property type="component" value="Chromosome 6"/>
</dbReference>
<gene>
    <name evidence="2" type="ORF">E1B28_010550</name>
</gene>
<dbReference type="AlphaFoldDB" id="A0A9P7RYJ2"/>
<accession>A0A9P7RYJ2</accession>